<proteinExistence type="predicted"/>
<sequence>MAFFNKNMRLLKRKSKMAYNIMKNYHQSDKIVVDDKVSDQDIIAQVKDLENDLIINIEETKNDGYTMQIIKDKKPIYFHSRYYPVKEAKKLVDNLQLKYNSQDQIFALGFGLGYHLVELFTKDKFNRVFIIEPYLSIFYTALLYSDLRPILKNEKFILVIGDKGNLYSAIRANYELSLANKIKFFEHPPSLRLFNEEYDQIYNEIRNAIEYKNISKMTNIKVAKQWRNNIISNLSYILKNPKADDFFNSFQNIPIICVAAGPSLDKNIDQLKHAKGNALLMCVGTALKALLKAGIEPDIVVSMDGSQKMYNQFKGIRDLNNVFLFSEKANSPLVNDNWVGPQVFFTMKRNLSAWVEKMKGQYTAINTGGTVAHSMVDLAYKFGGNPIILVGQDLSFSEDKTHASGTMYENNKVNDEGLITVEGINGKPVYTSKGFKSFLNYYNDYFAKRSSRLYIDATEGGAKIDHTKIMTLQEAIAKYCLEKVDPLITLQEIYNEKEGHNDYYQNLKEEIDKTIEELNSSIEILEEQLSFVKGIEKKLTQVQQISNGKLKEVQVKAQEYESKLKQHKRISYFTQRTLIIEKLKYQEVNNKYFFNNKQELEEKMKYYRTYWTNYWQQLKTSLELLKKMSNQIDENKVLFNEDKIIIRDCKVGGK</sequence>
<dbReference type="RefSeq" id="WP_078809342.1">
    <property type="nucleotide sequence ID" value="NZ_FUWM01000006.1"/>
</dbReference>
<dbReference type="STRING" id="142842.SAMN02745118_00852"/>
<protein>
    <submittedName>
        <fullName evidence="4">Uncharacterized conserved protein</fullName>
    </submittedName>
</protein>
<feature type="domain" description="Glycosyltransferase Maf N-terminal" evidence="3">
    <location>
        <begin position="4"/>
        <end position="153"/>
    </location>
</feature>
<dbReference type="OrthoDB" id="5291305at2"/>
<evidence type="ECO:0000313" key="5">
    <source>
        <dbReference type="Proteomes" id="UP000190625"/>
    </source>
</evidence>
<keyword evidence="1" id="KW-0175">Coiled coil</keyword>
<dbReference type="InterPro" id="IPR045376">
    <property type="entry name" value="Maf_N"/>
</dbReference>
<evidence type="ECO:0000259" key="2">
    <source>
        <dbReference type="Pfam" id="PF01973"/>
    </source>
</evidence>
<feature type="coiled-coil region" evidence="1">
    <location>
        <begin position="490"/>
        <end position="570"/>
    </location>
</feature>
<evidence type="ECO:0000259" key="3">
    <source>
        <dbReference type="Pfam" id="PF20157"/>
    </source>
</evidence>
<keyword evidence="5" id="KW-1185">Reference proteome</keyword>
<dbReference type="PANTHER" id="PTHR41786">
    <property type="entry name" value="MOTILITY ACCESSORY FACTOR MAF"/>
    <property type="match status" value="1"/>
</dbReference>
<evidence type="ECO:0000256" key="1">
    <source>
        <dbReference type="SAM" id="Coils"/>
    </source>
</evidence>
<dbReference type="EMBL" id="FUWM01000006">
    <property type="protein sequence ID" value="SJZ44003.1"/>
    <property type="molecule type" value="Genomic_DNA"/>
</dbReference>
<dbReference type="AlphaFoldDB" id="A0A1T4KNN9"/>
<reference evidence="5" key="1">
    <citation type="submission" date="2017-02" db="EMBL/GenBank/DDBJ databases">
        <authorList>
            <person name="Varghese N."/>
            <person name="Submissions S."/>
        </authorList>
    </citation>
    <scope>NUCLEOTIDE SEQUENCE [LARGE SCALE GENOMIC DNA]</scope>
    <source>
        <strain evidence="5">ATCC BAA-73</strain>
    </source>
</reference>
<accession>A0A1T4KNN9</accession>
<dbReference type="PANTHER" id="PTHR41786:SF1">
    <property type="entry name" value="6-HYDROXYMETHYLPTERIN DIPHOSPHOKINASE MPTE-LIKE DOMAIN-CONTAINING PROTEIN"/>
    <property type="match status" value="1"/>
</dbReference>
<evidence type="ECO:0000313" key="4">
    <source>
        <dbReference type="EMBL" id="SJZ44003.1"/>
    </source>
</evidence>
<organism evidence="4 5">
    <name type="scientific">Selenihalanaerobacter shriftii</name>
    <dbReference type="NCBI Taxonomy" id="142842"/>
    <lineage>
        <taxon>Bacteria</taxon>
        <taxon>Bacillati</taxon>
        <taxon>Bacillota</taxon>
        <taxon>Clostridia</taxon>
        <taxon>Halanaerobiales</taxon>
        <taxon>Halobacteroidaceae</taxon>
        <taxon>Selenihalanaerobacter</taxon>
    </lineage>
</organism>
<dbReference type="Pfam" id="PF01973">
    <property type="entry name" value="MptE-like"/>
    <property type="match status" value="1"/>
</dbReference>
<dbReference type="Pfam" id="PF20157">
    <property type="entry name" value="Maf_flag10_N"/>
    <property type="match status" value="1"/>
</dbReference>
<name>A0A1T4KNN9_9FIRM</name>
<gene>
    <name evidence="4" type="ORF">SAMN02745118_00852</name>
</gene>
<dbReference type="InterPro" id="IPR002826">
    <property type="entry name" value="MptE-like"/>
</dbReference>
<feature type="domain" description="6-hydroxymethylpterin diphosphokinase MptE-like" evidence="2">
    <location>
        <begin position="228"/>
        <end position="398"/>
    </location>
</feature>
<dbReference type="Proteomes" id="UP000190625">
    <property type="component" value="Unassembled WGS sequence"/>
</dbReference>